<evidence type="ECO:0000256" key="12">
    <source>
        <dbReference type="ARBA" id="ARBA00023242"/>
    </source>
</evidence>
<evidence type="ECO:0000256" key="19">
    <source>
        <dbReference type="ARBA" id="ARBA00057179"/>
    </source>
</evidence>
<evidence type="ECO:0000256" key="21">
    <source>
        <dbReference type="ARBA" id="ARBA00079339"/>
    </source>
</evidence>
<evidence type="ECO:0000256" key="11">
    <source>
        <dbReference type="ARBA" id="ARBA00023163"/>
    </source>
</evidence>
<dbReference type="GO" id="GO:0005730">
    <property type="term" value="C:nucleolus"/>
    <property type="evidence" value="ECO:0007669"/>
    <property type="project" value="UniProtKB-SubCell"/>
</dbReference>
<dbReference type="InterPro" id="IPR019012">
    <property type="entry name" value="RNA_cap_Gua-N2-MeTrfase"/>
</dbReference>
<keyword evidence="5" id="KW-0963">Cytoplasm</keyword>
<comment type="catalytic activity">
    <reaction evidence="16">
        <text>a 5'-end (N(2),N(7)-dimethyl 5'-triphosphoguanosine)-ribonucleoside in snRNA + S-adenosyl-L-methionine = a 5'-end (N(2),N(2),N(7)-trimethyl 5'-triphosphoguanosine)-ribonucleoside in snRNA + S-adenosyl-L-homocysteine + H(+)</text>
        <dbReference type="Rhea" id="RHEA:78479"/>
        <dbReference type="Rhea" id="RHEA-COMP:19087"/>
        <dbReference type="Rhea" id="RHEA-COMP:19089"/>
        <dbReference type="ChEBI" id="CHEBI:15378"/>
        <dbReference type="ChEBI" id="CHEBI:57856"/>
        <dbReference type="ChEBI" id="CHEBI:59789"/>
        <dbReference type="ChEBI" id="CHEBI:167623"/>
        <dbReference type="ChEBI" id="CHEBI:172880"/>
    </reaction>
    <physiologicalReaction direction="left-to-right" evidence="16">
        <dbReference type="Rhea" id="RHEA:78480"/>
    </physiologicalReaction>
</comment>
<evidence type="ECO:0000256" key="8">
    <source>
        <dbReference type="ARBA" id="ARBA00022679"/>
    </source>
</evidence>
<dbReference type="Pfam" id="PF09445">
    <property type="entry name" value="Methyltransf_15"/>
    <property type="match status" value="1"/>
</dbReference>
<protein>
    <recommendedName>
        <fullName evidence="4">Trimethylguanosine synthase</fullName>
    </recommendedName>
    <alternativeName>
        <fullName evidence="18">Cap-specific guanine-N(2) methyltransferase</fullName>
    </alternativeName>
    <alternativeName>
        <fullName evidence="21">Nuclear receptor coactivator 6-interacting protein</fullName>
    </alternativeName>
    <alternativeName>
        <fullName evidence="22">PRIP-interacting protein with methyltransferase motif</fullName>
    </alternativeName>
</protein>
<feature type="region of interest" description="Disordered" evidence="23">
    <location>
        <begin position="560"/>
        <end position="586"/>
    </location>
</feature>
<accession>A0A6P7GWL8</accession>
<comment type="similarity">
    <text evidence="13">Belongs to the methyltransferase superfamily. Trimethylguanosine synthase family.</text>
</comment>
<dbReference type="GO" id="GO:0005737">
    <property type="term" value="C:cytoplasm"/>
    <property type="evidence" value="ECO:0007669"/>
    <property type="project" value="UniProtKB-SubCell"/>
</dbReference>
<evidence type="ECO:0000256" key="1">
    <source>
        <dbReference type="ARBA" id="ARBA00004408"/>
    </source>
</evidence>
<feature type="compositionally biased region" description="Low complexity" evidence="23">
    <location>
        <begin position="300"/>
        <end position="324"/>
    </location>
</feature>
<comment type="subunit">
    <text evidence="20">May form homooligomers. Interacts with CREBBP/CBP, EED/WAIT1, EP300/P300, NCOA6/PRIP, PPARBP/PBP and SMN.</text>
</comment>
<keyword evidence="8" id="KW-0808">Transferase</keyword>
<comment type="catalytic activity">
    <reaction evidence="17">
        <text>a 5'-end (N(7)-methyl 5'-triphosphoguanosine)-ribonucleoside in snRNA + S-adenosyl-L-methionine = a 5'-end (N(2),N(7)-dimethyl 5'-triphosphoguanosine)-ribonucleoside in snRNA + S-adenosyl-L-homocysteine + H(+)</text>
        <dbReference type="Rhea" id="RHEA:78471"/>
        <dbReference type="Rhea" id="RHEA-COMP:19085"/>
        <dbReference type="Rhea" id="RHEA-COMP:19087"/>
        <dbReference type="ChEBI" id="CHEBI:15378"/>
        <dbReference type="ChEBI" id="CHEBI:57856"/>
        <dbReference type="ChEBI" id="CHEBI:59789"/>
        <dbReference type="ChEBI" id="CHEBI:156461"/>
        <dbReference type="ChEBI" id="CHEBI:172880"/>
    </reaction>
    <physiologicalReaction direction="left-to-right" evidence="17">
        <dbReference type="Rhea" id="RHEA:78472"/>
    </physiologicalReaction>
</comment>
<evidence type="ECO:0000256" key="20">
    <source>
        <dbReference type="ARBA" id="ARBA00064494"/>
    </source>
</evidence>
<dbReference type="PANTHER" id="PTHR14741:SF32">
    <property type="entry name" value="TRIMETHYLGUANOSINE SYNTHASE"/>
    <property type="match status" value="1"/>
</dbReference>
<evidence type="ECO:0000256" key="2">
    <source>
        <dbReference type="ARBA" id="ARBA00004496"/>
    </source>
</evidence>
<evidence type="ECO:0000256" key="9">
    <source>
        <dbReference type="ARBA" id="ARBA00022691"/>
    </source>
</evidence>
<dbReference type="RefSeq" id="XP_028148210.1">
    <property type="nucleotide sequence ID" value="XM_028292409.1"/>
</dbReference>
<comment type="catalytic activity">
    <reaction evidence="14">
        <text>a 5'-end (N(2),N(7)-dimethyl 5'-triphosphoguanosine)-ribonucleoside in snoRNA + S-adenosyl-L-methionine = a 5'-end (N(2),N(2),N(7)-trimethyl 5'-triphosphoguanosine)-ribonucleoside in snoRNA + S-adenosyl-L-homocysteine + H(+)</text>
        <dbReference type="Rhea" id="RHEA:78507"/>
        <dbReference type="Rhea" id="RHEA-COMP:19088"/>
        <dbReference type="Rhea" id="RHEA-COMP:19090"/>
        <dbReference type="ChEBI" id="CHEBI:15378"/>
        <dbReference type="ChEBI" id="CHEBI:57856"/>
        <dbReference type="ChEBI" id="CHEBI:59789"/>
        <dbReference type="ChEBI" id="CHEBI:167623"/>
        <dbReference type="ChEBI" id="CHEBI:172880"/>
    </reaction>
    <physiologicalReaction direction="left-to-right" evidence="14">
        <dbReference type="Rhea" id="RHEA:78508"/>
    </physiologicalReaction>
</comment>
<evidence type="ECO:0000256" key="13">
    <source>
        <dbReference type="ARBA" id="ARBA00025783"/>
    </source>
</evidence>
<evidence type="ECO:0000256" key="3">
    <source>
        <dbReference type="ARBA" id="ARBA00004604"/>
    </source>
</evidence>
<feature type="region of interest" description="Disordered" evidence="23">
    <location>
        <begin position="370"/>
        <end position="418"/>
    </location>
</feature>
<keyword evidence="12" id="KW-0539">Nucleus</keyword>
<evidence type="ECO:0000256" key="4">
    <source>
        <dbReference type="ARBA" id="ARBA00018517"/>
    </source>
</evidence>
<dbReference type="InParanoid" id="A0A6P7GWL8"/>
<keyword evidence="7" id="KW-0489">Methyltransferase</keyword>
<gene>
    <name evidence="24" type="primary">LOC114341604</name>
</gene>
<dbReference type="AlphaFoldDB" id="A0A6P7GWL8"/>
<evidence type="ECO:0000256" key="23">
    <source>
        <dbReference type="SAM" id="MobiDB-lite"/>
    </source>
</evidence>
<evidence type="ECO:0000256" key="17">
    <source>
        <dbReference type="ARBA" id="ARBA00049075"/>
    </source>
</evidence>
<dbReference type="SUPFAM" id="SSF53335">
    <property type="entry name" value="S-adenosyl-L-methionine-dependent methyltransferases"/>
    <property type="match status" value="1"/>
</dbReference>
<feature type="region of interest" description="Disordered" evidence="23">
    <location>
        <begin position="96"/>
        <end position="121"/>
    </location>
</feature>
<dbReference type="Gene3D" id="3.40.50.150">
    <property type="entry name" value="Vaccinia Virus protein VP39"/>
    <property type="match status" value="1"/>
</dbReference>
<feature type="region of interest" description="Disordered" evidence="23">
    <location>
        <begin position="300"/>
        <end position="325"/>
    </location>
</feature>
<dbReference type="GO" id="GO:0071164">
    <property type="term" value="F:RNA cap trimethylguanosine synthase activity"/>
    <property type="evidence" value="ECO:0007669"/>
    <property type="project" value="TreeGrafter"/>
</dbReference>
<keyword evidence="9" id="KW-0949">S-adenosyl-L-methionine</keyword>
<evidence type="ECO:0000256" key="16">
    <source>
        <dbReference type="ARBA" id="ARBA00048763"/>
    </source>
</evidence>
<feature type="compositionally biased region" description="Polar residues" evidence="23">
    <location>
        <begin position="384"/>
        <end position="393"/>
    </location>
</feature>
<dbReference type="PANTHER" id="PTHR14741">
    <property type="entry name" value="S-ADENOSYLMETHIONINE-DEPENDENT METHYLTRANSFERASE RELATED"/>
    <property type="match status" value="1"/>
</dbReference>
<name>A0A6P7GWL8_DIAVI</name>
<feature type="compositionally biased region" description="Basic and acidic residues" evidence="23">
    <location>
        <begin position="563"/>
        <end position="572"/>
    </location>
</feature>
<reference evidence="24" key="1">
    <citation type="submission" date="2025-08" db="UniProtKB">
        <authorList>
            <consortium name="RefSeq"/>
        </authorList>
    </citation>
    <scope>IDENTIFICATION</scope>
</reference>
<dbReference type="CDD" id="cd02440">
    <property type="entry name" value="AdoMet_MTases"/>
    <property type="match status" value="1"/>
</dbReference>
<evidence type="ECO:0000256" key="18">
    <source>
        <dbReference type="ARBA" id="ARBA00049790"/>
    </source>
</evidence>
<dbReference type="InterPro" id="IPR029063">
    <property type="entry name" value="SAM-dependent_MTases_sf"/>
</dbReference>
<dbReference type="FunFam" id="3.40.50.150:FF:000066">
    <property type="entry name" value="Trimethylguanosine synthase 1"/>
    <property type="match status" value="1"/>
</dbReference>
<organism evidence="24">
    <name type="scientific">Diabrotica virgifera virgifera</name>
    <name type="common">western corn rootworm</name>
    <dbReference type="NCBI Taxonomy" id="50390"/>
    <lineage>
        <taxon>Eukaryota</taxon>
        <taxon>Metazoa</taxon>
        <taxon>Ecdysozoa</taxon>
        <taxon>Arthropoda</taxon>
        <taxon>Hexapoda</taxon>
        <taxon>Insecta</taxon>
        <taxon>Pterygota</taxon>
        <taxon>Neoptera</taxon>
        <taxon>Endopterygota</taxon>
        <taxon>Coleoptera</taxon>
        <taxon>Polyphaga</taxon>
        <taxon>Cucujiformia</taxon>
        <taxon>Chrysomeloidea</taxon>
        <taxon>Chrysomelidae</taxon>
        <taxon>Galerucinae</taxon>
        <taxon>Diabroticina</taxon>
        <taxon>Diabroticites</taxon>
        <taxon>Diabrotica</taxon>
    </lineage>
</organism>
<comment type="catalytic activity">
    <reaction evidence="15">
        <text>a 5'-end (N(7)-methyl 5'-triphosphoguanosine)-ribonucleoside in snoRNA + S-adenosyl-L-methionine = a 5'-end (N(2),N(7)-dimethyl 5'-triphosphoguanosine)-ribonucleoside in snoRNA + S-adenosyl-L-homocysteine + H(+)</text>
        <dbReference type="Rhea" id="RHEA:78475"/>
        <dbReference type="Rhea" id="RHEA-COMP:19086"/>
        <dbReference type="Rhea" id="RHEA-COMP:19088"/>
        <dbReference type="ChEBI" id="CHEBI:15378"/>
        <dbReference type="ChEBI" id="CHEBI:57856"/>
        <dbReference type="ChEBI" id="CHEBI:59789"/>
        <dbReference type="ChEBI" id="CHEBI:156461"/>
        <dbReference type="ChEBI" id="CHEBI:172880"/>
    </reaction>
    <physiologicalReaction direction="left-to-right" evidence="15">
        <dbReference type="Rhea" id="RHEA:78476"/>
    </physiologicalReaction>
</comment>
<evidence type="ECO:0000256" key="22">
    <source>
        <dbReference type="ARBA" id="ARBA00081504"/>
    </source>
</evidence>
<proteinExistence type="inferred from homology"/>
<evidence type="ECO:0000256" key="15">
    <source>
        <dbReference type="ARBA" id="ARBA00048740"/>
    </source>
</evidence>
<dbReference type="GO" id="GO:0015030">
    <property type="term" value="C:Cajal body"/>
    <property type="evidence" value="ECO:0007669"/>
    <property type="project" value="UniProtKB-SubCell"/>
</dbReference>
<comment type="function">
    <text evidence="19">Catalyzes the 2 serial methylation steps for the conversion of the 7-monomethylguanosine (m(7)G) caps of snRNAs and snoRNAs to a 2,2,7-trimethylguanosine (m(2,2,7)G) cap structure. The enzyme is specific for guanine, and N7 methylation must precede N2 methylation. Hypermethylation of the m7G cap of U snRNAs leads to their concentration in nuclear foci, their colocalization with coilin and the formation of canonical Cajal bodies (CBs). Plays a role in transcriptional regulation.</text>
</comment>
<feature type="compositionally biased region" description="Basic and acidic residues" evidence="23">
    <location>
        <begin position="96"/>
        <end position="106"/>
    </location>
</feature>
<evidence type="ECO:0000256" key="5">
    <source>
        <dbReference type="ARBA" id="ARBA00022490"/>
    </source>
</evidence>
<feature type="compositionally biased region" description="Basic residues" evidence="23">
    <location>
        <begin position="573"/>
        <end position="582"/>
    </location>
</feature>
<keyword evidence="10" id="KW-0805">Transcription regulation</keyword>
<evidence type="ECO:0000256" key="14">
    <source>
        <dbReference type="ARBA" id="ARBA00047418"/>
    </source>
</evidence>
<sequence length="809" mass="92019">MCEIQCDVLAEFSLKNIEDTFKITCITSRSFIRTKFSSKQFVSSEQSASEEDNQFDEELSKIYEDLSIQNITAKSENDQEGASCYCSASHTDNLSTDEHESLREIHNPPPPKGIQQSDSGTDLTEQLIHDVDSDWQKFWSLNGEKLIWESWIDKYSQYINPEYLPYAQKKVGENYNLLVENVADDTFVYNPKKFTFNEKELQNFSSELQQACLKPIDKCQEPSKKESNSKNHMLLRTLSGSDEKISGEISEGWNPLSPSSVDEETEAERLLTSRCCSRTSSSLRTIDSITNVTRMTVSSIDLSNSTPSSDSFSSVSSVNSSVSSEESEEDYQHQWNHLWKKHYEDQYLEHYNKFIQSVIGIVTVDKPKDLNRTDKTLGPFPDNKNFNKMSTESKSVETDEQEQNISQCDSSSEESEEENTIFKEMVAMGLPTAFGSTNWNKNQEFVESDSKGSKGNSDFNSCRNRIKAAFNLIGMEFEEPPEELMSGEVNYKMKHIRQQNRHLKLRPEAKKAKHFIFDDDGNMYSKEDNEVVIHSILSESSDNELSSCEEEAIVTELSVSPTMEEKTEEVQTTKRKRRKRKQPILPPEIKNNAKLRKYWQKRFSLFSKFDMGIKLDEESWYSVTPEIVAKRTAERCQCDIIIDAFCGAGGNAIQFALKCKKVIAIDIDPKKIELAENNARVYGVSDKIEFIIGDFLQLADSLKADVVFLSPPWGGPSYLAENMYDLETMLLPVAFSQLLATARKITPKVAIFLPRNSNTFALAKGAGPGGQVEIEQNFINKKLVAITAYYNNLIKEKADTRDFSQLDNI</sequence>
<keyword evidence="6" id="KW-0597">Phosphoprotein</keyword>
<evidence type="ECO:0000256" key="7">
    <source>
        <dbReference type="ARBA" id="ARBA00022603"/>
    </source>
</evidence>
<keyword evidence="11" id="KW-0804">Transcription</keyword>
<evidence type="ECO:0000256" key="10">
    <source>
        <dbReference type="ARBA" id="ARBA00023015"/>
    </source>
</evidence>
<comment type="subcellular location">
    <subcellularLocation>
        <location evidence="2">Cytoplasm</location>
    </subcellularLocation>
    <subcellularLocation>
        <location evidence="1">Nucleus</location>
        <location evidence="1">Cajal body</location>
    </subcellularLocation>
    <subcellularLocation>
        <location evidence="3">Nucleus</location>
        <location evidence="3">Nucleolus</location>
    </subcellularLocation>
</comment>
<evidence type="ECO:0000313" key="24">
    <source>
        <dbReference type="RefSeq" id="XP_028148210.1"/>
    </source>
</evidence>
<evidence type="ECO:0000256" key="6">
    <source>
        <dbReference type="ARBA" id="ARBA00022553"/>
    </source>
</evidence>